<proteinExistence type="predicted"/>
<evidence type="ECO:0000256" key="5">
    <source>
        <dbReference type="ARBA" id="ARBA00022741"/>
    </source>
</evidence>
<dbReference type="GO" id="GO:0005524">
    <property type="term" value="F:ATP binding"/>
    <property type="evidence" value="ECO:0007669"/>
    <property type="project" value="UniProtKB-KW"/>
</dbReference>
<gene>
    <name evidence="13" type="ORF">K7X08_012094</name>
</gene>
<keyword evidence="7" id="KW-0067">ATP-binding</keyword>
<name>A0A9Q1LB17_9SOLA</name>
<evidence type="ECO:0000313" key="14">
    <source>
        <dbReference type="Proteomes" id="UP001152561"/>
    </source>
</evidence>
<keyword evidence="10" id="KW-0472">Membrane</keyword>
<dbReference type="EC" id="2.7.11.1" evidence="1"/>
<dbReference type="GO" id="GO:0004674">
    <property type="term" value="F:protein serine/threonine kinase activity"/>
    <property type="evidence" value="ECO:0007669"/>
    <property type="project" value="UniProtKB-KW"/>
</dbReference>
<evidence type="ECO:0000256" key="2">
    <source>
        <dbReference type="ARBA" id="ARBA00022527"/>
    </source>
</evidence>
<comment type="catalytic activity">
    <reaction evidence="8">
        <text>L-threonyl-[protein] + ATP = O-phospho-L-threonyl-[protein] + ADP + H(+)</text>
        <dbReference type="Rhea" id="RHEA:46608"/>
        <dbReference type="Rhea" id="RHEA-COMP:11060"/>
        <dbReference type="Rhea" id="RHEA-COMP:11605"/>
        <dbReference type="ChEBI" id="CHEBI:15378"/>
        <dbReference type="ChEBI" id="CHEBI:30013"/>
        <dbReference type="ChEBI" id="CHEBI:30616"/>
        <dbReference type="ChEBI" id="CHEBI:61977"/>
        <dbReference type="ChEBI" id="CHEBI:456216"/>
        <dbReference type="EC" id="2.7.11.1"/>
    </reaction>
</comment>
<dbReference type="InterPro" id="IPR001245">
    <property type="entry name" value="Ser-Thr/Tyr_kinase_cat_dom"/>
</dbReference>
<feature type="domain" description="Apple" evidence="12">
    <location>
        <begin position="44"/>
        <end position="131"/>
    </location>
</feature>
<evidence type="ECO:0000256" key="8">
    <source>
        <dbReference type="ARBA" id="ARBA00047899"/>
    </source>
</evidence>
<dbReference type="InterPro" id="IPR051343">
    <property type="entry name" value="G-type_lectin_kinases/EP1-like"/>
</dbReference>
<keyword evidence="4" id="KW-0732">Signal</keyword>
<keyword evidence="5" id="KW-0547">Nucleotide-binding</keyword>
<evidence type="ECO:0000256" key="10">
    <source>
        <dbReference type="SAM" id="Phobius"/>
    </source>
</evidence>
<dbReference type="InterPro" id="IPR000719">
    <property type="entry name" value="Prot_kinase_dom"/>
</dbReference>
<dbReference type="SMART" id="SM00220">
    <property type="entry name" value="S_TKc"/>
    <property type="match status" value="1"/>
</dbReference>
<dbReference type="EMBL" id="JAJAGQ010000020">
    <property type="protein sequence ID" value="KAJ8532171.1"/>
    <property type="molecule type" value="Genomic_DNA"/>
</dbReference>
<evidence type="ECO:0000313" key="13">
    <source>
        <dbReference type="EMBL" id="KAJ8532171.1"/>
    </source>
</evidence>
<evidence type="ECO:0000256" key="1">
    <source>
        <dbReference type="ARBA" id="ARBA00012513"/>
    </source>
</evidence>
<dbReference type="InterPro" id="IPR011009">
    <property type="entry name" value="Kinase-like_dom_sf"/>
</dbReference>
<organism evidence="13 14">
    <name type="scientific">Anisodus acutangulus</name>
    <dbReference type="NCBI Taxonomy" id="402998"/>
    <lineage>
        <taxon>Eukaryota</taxon>
        <taxon>Viridiplantae</taxon>
        <taxon>Streptophyta</taxon>
        <taxon>Embryophyta</taxon>
        <taxon>Tracheophyta</taxon>
        <taxon>Spermatophyta</taxon>
        <taxon>Magnoliopsida</taxon>
        <taxon>eudicotyledons</taxon>
        <taxon>Gunneridae</taxon>
        <taxon>Pentapetalae</taxon>
        <taxon>asterids</taxon>
        <taxon>lamiids</taxon>
        <taxon>Solanales</taxon>
        <taxon>Solanaceae</taxon>
        <taxon>Solanoideae</taxon>
        <taxon>Hyoscyameae</taxon>
        <taxon>Anisodus</taxon>
    </lineage>
</organism>
<dbReference type="AlphaFoldDB" id="A0A9Q1LB17"/>
<feature type="domain" description="Protein kinase" evidence="11">
    <location>
        <begin position="219"/>
        <end position="378"/>
    </location>
</feature>
<reference evidence="14" key="1">
    <citation type="journal article" date="2023" name="Proc. Natl. Acad. Sci. U.S.A.">
        <title>Genomic and structural basis for evolution of tropane alkaloid biosynthesis.</title>
        <authorList>
            <person name="Wanga Y.-J."/>
            <person name="Taina T."/>
            <person name="Yua J.-Y."/>
            <person name="Lia J."/>
            <person name="Xua B."/>
            <person name="Chenc J."/>
            <person name="D'Auriad J.C."/>
            <person name="Huanga J.-P."/>
            <person name="Huanga S.-X."/>
        </authorList>
    </citation>
    <scope>NUCLEOTIDE SEQUENCE [LARGE SCALE GENOMIC DNA]</scope>
    <source>
        <strain evidence="14">cv. KIB-2019</strain>
    </source>
</reference>
<dbReference type="SMART" id="SM00473">
    <property type="entry name" value="PAN_AP"/>
    <property type="match status" value="1"/>
</dbReference>
<evidence type="ECO:0000256" key="9">
    <source>
        <dbReference type="ARBA" id="ARBA00048679"/>
    </source>
</evidence>
<keyword evidence="10" id="KW-0812">Transmembrane</keyword>
<dbReference type="Pfam" id="PF08276">
    <property type="entry name" value="PAN_2"/>
    <property type="match status" value="1"/>
</dbReference>
<keyword evidence="10" id="KW-1133">Transmembrane helix</keyword>
<dbReference type="Gene3D" id="3.30.200.20">
    <property type="entry name" value="Phosphorylase Kinase, domain 1"/>
    <property type="match status" value="1"/>
</dbReference>
<evidence type="ECO:0000256" key="7">
    <source>
        <dbReference type="ARBA" id="ARBA00022840"/>
    </source>
</evidence>
<dbReference type="PANTHER" id="PTHR47976:SF88">
    <property type="entry name" value="RECEPTOR-LIKE SERINE_THREONINE-PROTEIN KINASE"/>
    <property type="match status" value="1"/>
</dbReference>
<dbReference type="PANTHER" id="PTHR47976">
    <property type="entry name" value="G-TYPE LECTIN S-RECEPTOR-LIKE SERINE/THREONINE-PROTEIN KINASE SD2-5"/>
    <property type="match status" value="1"/>
</dbReference>
<keyword evidence="3" id="KW-0808">Transferase</keyword>
<keyword evidence="6" id="KW-0418">Kinase</keyword>
<feature type="transmembrane region" description="Helical" evidence="10">
    <location>
        <begin position="156"/>
        <end position="182"/>
    </location>
</feature>
<dbReference type="PROSITE" id="PS00108">
    <property type="entry name" value="PROTEIN_KINASE_ST"/>
    <property type="match status" value="1"/>
</dbReference>
<dbReference type="FunFam" id="3.30.200.20:FF:000178">
    <property type="entry name" value="serine/threonine-protein kinase PBS1-like"/>
    <property type="match status" value="1"/>
</dbReference>
<dbReference type="OrthoDB" id="4062651at2759"/>
<evidence type="ECO:0000259" key="12">
    <source>
        <dbReference type="PROSITE" id="PS50948"/>
    </source>
</evidence>
<dbReference type="InterPro" id="IPR008271">
    <property type="entry name" value="Ser/Thr_kinase_AS"/>
</dbReference>
<dbReference type="PROSITE" id="PS50948">
    <property type="entry name" value="PAN"/>
    <property type="match status" value="1"/>
</dbReference>
<dbReference type="Pfam" id="PF07714">
    <property type="entry name" value="PK_Tyr_Ser-Thr"/>
    <property type="match status" value="1"/>
</dbReference>
<protein>
    <recommendedName>
        <fullName evidence="1">non-specific serine/threonine protein kinase</fullName>
        <ecNumber evidence="1">2.7.11.1</ecNumber>
    </recommendedName>
</protein>
<dbReference type="Proteomes" id="UP001152561">
    <property type="component" value="Unassembled WGS sequence"/>
</dbReference>
<dbReference type="FunFam" id="1.10.510.10:FF:001023">
    <property type="entry name" value="Os07g0541700 protein"/>
    <property type="match status" value="1"/>
</dbReference>
<keyword evidence="2" id="KW-0723">Serine/threonine-protein kinase</keyword>
<dbReference type="InterPro" id="IPR003609">
    <property type="entry name" value="Pan_app"/>
</dbReference>
<sequence length="378" mass="42629">MVCGRYGICTSNGQCSCPPEENFFRPFNDRKKDLGCPQMTSIYCNSSQYHSFIELRNTSYFAFEFNHELTSNILRFDGKKLEDCKRECLRNCSCKAVVFSYDSDGARSGSCVLLNEVFSLVGNEDGMDKRVFLKVQNSSKAHNQAPTTSGGKKSRFHIVIIGSTLAAFFGIILSIAACFVLFKRTTHESSKAGDFLDLEPILRGMLTRFSYNELKIITEDFSRKLREGGFGSVYEGTLSNSTKIVVKHLDGLGHVMESFLTEVNIVGGIHHVNLIKLTGYCANKSHRLLIYEHMVNGSMDMWIYHKNQDNGLTWHTRQRIISDIAKGLAYLHDDSNQKIFHLDIKPQNILLDQNVNAKISDFGLSKLIEKDKSKIVLG</sequence>
<dbReference type="PROSITE" id="PS50011">
    <property type="entry name" value="PROTEIN_KINASE_DOM"/>
    <property type="match status" value="1"/>
</dbReference>
<comment type="caution">
    <text evidence="13">The sequence shown here is derived from an EMBL/GenBank/DDBJ whole genome shotgun (WGS) entry which is preliminary data.</text>
</comment>
<dbReference type="SUPFAM" id="SSF56112">
    <property type="entry name" value="Protein kinase-like (PK-like)"/>
    <property type="match status" value="1"/>
</dbReference>
<comment type="catalytic activity">
    <reaction evidence="9">
        <text>L-seryl-[protein] + ATP = O-phospho-L-seryl-[protein] + ADP + H(+)</text>
        <dbReference type="Rhea" id="RHEA:17989"/>
        <dbReference type="Rhea" id="RHEA-COMP:9863"/>
        <dbReference type="Rhea" id="RHEA-COMP:11604"/>
        <dbReference type="ChEBI" id="CHEBI:15378"/>
        <dbReference type="ChEBI" id="CHEBI:29999"/>
        <dbReference type="ChEBI" id="CHEBI:30616"/>
        <dbReference type="ChEBI" id="CHEBI:83421"/>
        <dbReference type="ChEBI" id="CHEBI:456216"/>
        <dbReference type="EC" id="2.7.11.1"/>
    </reaction>
</comment>
<evidence type="ECO:0000256" key="3">
    <source>
        <dbReference type="ARBA" id="ARBA00022679"/>
    </source>
</evidence>
<dbReference type="Gene3D" id="1.10.510.10">
    <property type="entry name" value="Transferase(Phosphotransferase) domain 1"/>
    <property type="match status" value="1"/>
</dbReference>
<evidence type="ECO:0000256" key="4">
    <source>
        <dbReference type="ARBA" id="ARBA00022729"/>
    </source>
</evidence>
<evidence type="ECO:0000259" key="11">
    <source>
        <dbReference type="PROSITE" id="PS50011"/>
    </source>
</evidence>
<evidence type="ECO:0000256" key="6">
    <source>
        <dbReference type="ARBA" id="ARBA00022777"/>
    </source>
</evidence>
<keyword evidence="14" id="KW-1185">Reference proteome</keyword>
<accession>A0A9Q1LB17</accession>